<dbReference type="AlphaFoldDB" id="A0A2P9ADW0"/>
<evidence type="ECO:0000259" key="2">
    <source>
        <dbReference type="Pfam" id="PF08402"/>
    </source>
</evidence>
<dbReference type="GO" id="GO:0005524">
    <property type="term" value="F:ATP binding"/>
    <property type="evidence" value="ECO:0007669"/>
    <property type="project" value="InterPro"/>
</dbReference>
<dbReference type="EMBL" id="FUIG01000013">
    <property type="protein sequence ID" value="SJM29313.1"/>
    <property type="molecule type" value="Genomic_DNA"/>
</dbReference>
<dbReference type="InterPro" id="IPR013611">
    <property type="entry name" value="Transp-assoc_OB_typ2"/>
</dbReference>
<feature type="compositionally biased region" description="Basic residues" evidence="1">
    <location>
        <begin position="81"/>
        <end position="90"/>
    </location>
</feature>
<gene>
    <name evidence="3" type="ORF">BQ8482_111243</name>
</gene>
<organism evidence="3 4">
    <name type="scientific">Mesorhizobium delmotii</name>
    <dbReference type="NCBI Taxonomy" id="1631247"/>
    <lineage>
        <taxon>Bacteria</taxon>
        <taxon>Pseudomonadati</taxon>
        <taxon>Pseudomonadota</taxon>
        <taxon>Alphaproteobacteria</taxon>
        <taxon>Hyphomicrobiales</taxon>
        <taxon>Phyllobacteriaceae</taxon>
        <taxon>Mesorhizobium</taxon>
    </lineage>
</organism>
<reference evidence="4" key="1">
    <citation type="submission" date="2016-12" db="EMBL/GenBank/DDBJ databases">
        <authorList>
            <person name="Brunel B."/>
        </authorList>
    </citation>
    <scope>NUCLEOTIDE SEQUENCE [LARGE SCALE GENOMIC DNA]</scope>
</reference>
<dbReference type="Proteomes" id="UP000245698">
    <property type="component" value="Unassembled WGS sequence"/>
</dbReference>
<dbReference type="Pfam" id="PF08402">
    <property type="entry name" value="TOBE_2"/>
    <property type="match status" value="1"/>
</dbReference>
<dbReference type="SUPFAM" id="SSF50331">
    <property type="entry name" value="MOP-like"/>
    <property type="match status" value="1"/>
</dbReference>
<evidence type="ECO:0000313" key="4">
    <source>
        <dbReference type="Proteomes" id="UP000245698"/>
    </source>
</evidence>
<feature type="domain" description="Transport-associated OB type 2" evidence="2">
    <location>
        <begin position="29"/>
        <end position="77"/>
    </location>
</feature>
<sequence length="98" mass="11227">MSDASWHRIGAPLSQQHRSDRRIGGKVIVSIRPESFRFNRDNDTTQSAVGRVEDVIFIGSRSFYTICLADGVRAVGSHPRCDRRRNRRKPSFQSIRVK</sequence>
<accession>A0A2P9ADW0</accession>
<feature type="region of interest" description="Disordered" evidence="1">
    <location>
        <begin position="1"/>
        <end position="21"/>
    </location>
</feature>
<dbReference type="GO" id="GO:0022857">
    <property type="term" value="F:transmembrane transporter activity"/>
    <property type="evidence" value="ECO:0007669"/>
    <property type="project" value="InterPro"/>
</dbReference>
<name>A0A2P9ADW0_9HYPH</name>
<evidence type="ECO:0000256" key="1">
    <source>
        <dbReference type="SAM" id="MobiDB-lite"/>
    </source>
</evidence>
<evidence type="ECO:0000313" key="3">
    <source>
        <dbReference type="EMBL" id="SJM29313.1"/>
    </source>
</evidence>
<dbReference type="RefSeq" id="WP_244602647.1">
    <property type="nucleotide sequence ID" value="NZ_FUIG01000013.1"/>
</dbReference>
<feature type="region of interest" description="Disordered" evidence="1">
    <location>
        <begin position="77"/>
        <end position="98"/>
    </location>
</feature>
<dbReference type="GO" id="GO:0043190">
    <property type="term" value="C:ATP-binding cassette (ABC) transporter complex"/>
    <property type="evidence" value="ECO:0007669"/>
    <property type="project" value="InterPro"/>
</dbReference>
<protein>
    <recommendedName>
        <fullName evidence="2">Transport-associated OB type 2 domain-containing protein</fullName>
    </recommendedName>
</protein>
<proteinExistence type="predicted"/>
<keyword evidence="4" id="KW-1185">Reference proteome</keyword>
<dbReference type="InterPro" id="IPR008995">
    <property type="entry name" value="Mo/tungstate-bd_C_term_dom"/>
</dbReference>